<feature type="domain" description="RDD" evidence="7">
    <location>
        <begin position="101"/>
        <end position="228"/>
    </location>
</feature>
<evidence type="ECO:0000256" key="3">
    <source>
        <dbReference type="ARBA" id="ARBA00022692"/>
    </source>
</evidence>
<evidence type="ECO:0000313" key="10">
    <source>
        <dbReference type="Proteomes" id="UP000676194"/>
    </source>
</evidence>
<evidence type="ECO:0000259" key="8">
    <source>
        <dbReference type="Pfam" id="PF14237"/>
    </source>
</evidence>
<dbReference type="EMBL" id="CP074694">
    <property type="protein sequence ID" value="QVL32578.1"/>
    <property type="molecule type" value="Genomic_DNA"/>
</dbReference>
<gene>
    <name evidence="9" type="ORF">KIH39_01275</name>
</gene>
<dbReference type="PANTHER" id="PTHR36115:SF9">
    <property type="entry name" value="LMO1584 PROTEIN"/>
    <property type="match status" value="1"/>
</dbReference>
<keyword evidence="2" id="KW-1003">Cell membrane</keyword>
<dbReference type="InterPro" id="IPR051791">
    <property type="entry name" value="Pra-immunoreactive"/>
</dbReference>
<dbReference type="AlphaFoldDB" id="A0A8E6B651"/>
<keyword evidence="5 6" id="KW-0472">Membrane</keyword>
<evidence type="ECO:0000256" key="6">
    <source>
        <dbReference type="SAM" id="Phobius"/>
    </source>
</evidence>
<evidence type="ECO:0000256" key="2">
    <source>
        <dbReference type="ARBA" id="ARBA00022475"/>
    </source>
</evidence>
<evidence type="ECO:0000256" key="4">
    <source>
        <dbReference type="ARBA" id="ARBA00022989"/>
    </source>
</evidence>
<dbReference type="Pfam" id="PF06271">
    <property type="entry name" value="RDD"/>
    <property type="match status" value="1"/>
</dbReference>
<keyword evidence="4 6" id="KW-1133">Transmembrane helix</keyword>
<proteinExistence type="predicted"/>
<keyword evidence="10" id="KW-1185">Reference proteome</keyword>
<dbReference type="Pfam" id="PF14237">
    <property type="entry name" value="GYF_2"/>
    <property type="match status" value="1"/>
</dbReference>
<feature type="transmembrane region" description="Helical" evidence="6">
    <location>
        <begin position="144"/>
        <end position="161"/>
    </location>
</feature>
<sequence length="236" mass="26407">MSAQWYFAINDQEKGPVTAQDLKKLADAGKLTTKDLVWKEGLPNWIPAGQVKGLFGANQLAKAPSKPVEEEDEIEEVDDEEEDEEFEVVEPVRKKKKFYGYAGFWKRFCALFVDGMCLGIPMSIIMRATGVNNPENLKKGLDGLLLFEAIYGLILWLYFALMESSSYQGTLGKRAVGIKVTDMKGNRISFAQATGRHFARIPSSFFFIGYLMAAFTEKKQALHDIIAGCLVVKSQE</sequence>
<keyword evidence="3 6" id="KW-0812">Transmembrane</keyword>
<comment type="subcellular location">
    <subcellularLocation>
        <location evidence="1">Cell membrane</location>
        <topology evidence="1">Multi-pass membrane protein</topology>
    </subcellularLocation>
</comment>
<evidence type="ECO:0000256" key="1">
    <source>
        <dbReference type="ARBA" id="ARBA00004651"/>
    </source>
</evidence>
<organism evidence="9 10">
    <name type="scientific">Telmatocola sphagniphila</name>
    <dbReference type="NCBI Taxonomy" id="1123043"/>
    <lineage>
        <taxon>Bacteria</taxon>
        <taxon>Pseudomonadati</taxon>
        <taxon>Planctomycetota</taxon>
        <taxon>Planctomycetia</taxon>
        <taxon>Gemmatales</taxon>
        <taxon>Gemmataceae</taxon>
    </lineage>
</organism>
<dbReference type="Proteomes" id="UP000676194">
    <property type="component" value="Chromosome"/>
</dbReference>
<dbReference type="InterPro" id="IPR025640">
    <property type="entry name" value="GYF_2"/>
</dbReference>
<feature type="domain" description="GYF" evidence="8">
    <location>
        <begin position="5"/>
        <end position="54"/>
    </location>
</feature>
<evidence type="ECO:0000256" key="5">
    <source>
        <dbReference type="ARBA" id="ARBA00023136"/>
    </source>
</evidence>
<reference evidence="9" key="1">
    <citation type="submission" date="2021-05" db="EMBL/GenBank/DDBJ databases">
        <title>Complete genome sequence of the cellulolytic planctomycete Telmatocola sphagniphila SP2T and characterization of the first cellulase from planctomycetes.</title>
        <authorList>
            <person name="Rakitin A.L."/>
            <person name="Beletsky A.V."/>
            <person name="Naumoff D.G."/>
            <person name="Kulichevskaya I.S."/>
            <person name="Mardanov A.V."/>
            <person name="Ravin N.V."/>
            <person name="Dedysh S.N."/>
        </authorList>
    </citation>
    <scope>NUCLEOTIDE SEQUENCE</scope>
    <source>
        <strain evidence="9">SP2T</strain>
    </source>
</reference>
<dbReference type="GO" id="GO:0005886">
    <property type="term" value="C:plasma membrane"/>
    <property type="evidence" value="ECO:0007669"/>
    <property type="project" value="UniProtKB-SubCell"/>
</dbReference>
<protein>
    <submittedName>
        <fullName evidence="9">RDD family protein</fullName>
    </submittedName>
</protein>
<evidence type="ECO:0000259" key="7">
    <source>
        <dbReference type="Pfam" id="PF06271"/>
    </source>
</evidence>
<accession>A0A8E6B651</accession>
<dbReference type="RefSeq" id="WP_213497470.1">
    <property type="nucleotide sequence ID" value="NZ_CP074694.1"/>
</dbReference>
<dbReference type="KEGG" id="tsph:KIH39_01275"/>
<evidence type="ECO:0000313" key="9">
    <source>
        <dbReference type="EMBL" id="QVL32578.1"/>
    </source>
</evidence>
<feature type="transmembrane region" description="Helical" evidence="6">
    <location>
        <begin position="104"/>
        <end position="124"/>
    </location>
</feature>
<dbReference type="PANTHER" id="PTHR36115">
    <property type="entry name" value="PROLINE-RICH ANTIGEN HOMOLOG-RELATED"/>
    <property type="match status" value="1"/>
</dbReference>
<dbReference type="InterPro" id="IPR010432">
    <property type="entry name" value="RDD"/>
</dbReference>
<name>A0A8E6B651_9BACT</name>